<feature type="transmembrane region" description="Helical" evidence="7">
    <location>
        <begin position="353"/>
        <end position="379"/>
    </location>
</feature>
<feature type="transmembrane region" description="Helical" evidence="7">
    <location>
        <begin position="464"/>
        <end position="482"/>
    </location>
</feature>
<protein>
    <recommendedName>
        <fullName evidence="7">Amino acid transporter</fullName>
    </recommendedName>
</protein>
<dbReference type="InterPro" id="IPR001991">
    <property type="entry name" value="Na-dicarboxylate_symporter"/>
</dbReference>
<evidence type="ECO:0000313" key="10">
    <source>
        <dbReference type="Proteomes" id="UP000053237"/>
    </source>
</evidence>
<keyword evidence="6 7" id="KW-0472">Membrane</keyword>
<dbReference type="Gene3D" id="1.10.3860.10">
    <property type="entry name" value="Sodium:dicarboxylate symporter"/>
    <property type="match status" value="1"/>
</dbReference>
<dbReference type="GO" id="GO:0005886">
    <property type="term" value="C:plasma membrane"/>
    <property type="evidence" value="ECO:0007669"/>
    <property type="project" value="UniProtKB-SubCell"/>
</dbReference>
<dbReference type="GO" id="GO:0015293">
    <property type="term" value="F:symporter activity"/>
    <property type="evidence" value="ECO:0007669"/>
    <property type="project" value="UniProtKB-UniRule"/>
</dbReference>
<dbReference type="InterPro" id="IPR036458">
    <property type="entry name" value="Na:dicarbo_symporter_sf"/>
</dbReference>
<evidence type="ECO:0000256" key="5">
    <source>
        <dbReference type="ARBA" id="ARBA00022989"/>
    </source>
</evidence>
<proteinExistence type="inferred from homology"/>
<evidence type="ECO:0000256" key="6">
    <source>
        <dbReference type="ARBA" id="ARBA00023136"/>
    </source>
</evidence>
<evidence type="ECO:0000256" key="8">
    <source>
        <dbReference type="SAM" id="MobiDB-lite"/>
    </source>
</evidence>
<dbReference type="Proteomes" id="UP000053237">
    <property type="component" value="Unassembled WGS sequence"/>
</dbReference>
<dbReference type="PRINTS" id="PR00173">
    <property type="entry name" value="EDTRNSPORT"/>
</dbReference>
<feature type="transmembrane region" description="Helical" evidence="7">
    <location>
        <begin position="315"/>
        <end position="341"/>
    </location>
</feature>
<sequence>MDHLNGSIVRSDSNRYTFSPETTFLPSPRSSQPPCMTPEAAEPLPLRSILRKEPIQTDYHASMDGLEMRDMFATGINQRDSISLIMILGSAISGIALGFILSGYEIGEDATRWLELPGHLFIKALKCLIVPMVFCSIVTCIAEFIAVGHEVAVGARTIVAFVSMTLLSSFTGTFFGWLFLPFFRVQKTLLYTEDVVPTLALRCPDGRYLTQLVNDTIVCMATRNKTESAQFELDDISYTFASKSPTFVNLSVSKEIFGLLNQLIPTNVLEAFVEGSTLGVISFAILFGVAITKSFRPTKEVTENYPLLLITQVGILVRMILNGVMAVLPIAIISLLAGAIVKLPCSLELVKSVGFLGIALLTALVTVTFGVLGLTMLLIARRNVFSYLKAIIPAQIFIASYCSSIATLPVTIRCVESTREVPTSIARFVLSLGASCNLNGTAVYMPLACLFMAKISGIEAHLTIMSYIRLALVSAIASYGVAPVPHSGLVMIMTIWKTVFHTDVPAVFSIMVGVDWLLDRACAVVNVTNDALLARIIVGRIKDPGPPAPIVTFGPVFHHEPK</sequence>
<keyword evidence="10" id="KW-1185">Reference proteome</keyword>
<keyword evidence="5 7" id="KW-1133">Transmembrane helix</keyword>
<feature type="transmembrane region" description="Helical" evidence="7">
    <location>
        <begin position="275"/>
        <end position="295"/>
    </location>
</feature>
<feature type="transmembrane region" description="Helical" evidence="7">
    <location>
        <begin position="121"/>
        <end position="146"/>
    </location>
</feature>
<evidence type="ECO:0000313" key="9">
    <source>
        <dbReference type="EMBL" id="CCI41345.1"/>
    </source>
</evidence>
<feature type="region of interest" description="Disordered" evidence="8">
    <location>
        <begin position="19"/>
        <end position="38"/>
    </location>
</feature>
<keyword evidence="7" id="KW-0769">Symport</keyword>
<evidence type="ECO:0000256" key="4">
    <source>
        <dbReference type="ARBA" id="ARBA00022692"/>
    </source>
</evidence>
<evidence type="ECO:0000256" key="2">
    <source>
        <dbReference type="ARBA" id="ARBA00022448"/>
    </source>
</evidence>
<feature type="transmembrane region" description="Helical" evidence="7">
    <location>
        <begin position="158"/>
        <end position="180"/>
    </location>
</feature>
<dbReference type="AlphaFoldDB" id="A0A024G3K7"/>
<evidence type="ECO:0000256" key="3">
    <source>
        <dbReference type="ARBA" id="ARBA00022475"/>
    </source>
</evidence>
<comment type="caution">
    <text evidence="9">The sequence shown here is derived from an EMBL/GenBank/DDBJ whole genome shotgun (WGS) entry which is preliminary data.</text>
</comment>
<comment type="similarity">
    <text evidence="7">Belongs to the dicarboxylate/amino acid:cation symporter (DAACS) (TC 2.A.23) family.</text>
</comment>
<dbReference type="SUPFAM" id="SSF118215">
    <property type="entry name" value="Proton glutamate symport protein"/>
    <property type="match status" value="1"/>
</dbReference>
<accession>A0A024G3K7</accession>
<name>A0A024G3K7_9STRA</name>
<dbReference type="STRING" id="65357.A0A024G3K7"/>
<dbReference type="PANTHER" id="PTHR42865:SF7">
    <property type="entry name" value="PROTON_GLUTAMATE-ASPARTATE SYMPORTER"/>
    <property type="match status" value="1"/>
</dbReference>
<dbReference type="OrthoDB" id="5877963at2759"/>
<comment type="subcellular location">
    <subcellularLocation>
        <location evidence="1">Cell membrane</location>
        <topology evidence="1">Multi-pass membrane protein</topology>
    </subcellularLocation>
    <subcellularLocation>
        <location evidence="7">Membrane</location>
        <topology evidence="7">Multi-pass membrane protein</topology>
    </subcellularLocation>
</comment>
<keyword evidence="2 7" id="KW-0813">Transport</keyword>
<evidence type="ECO:0000256" key="1">
    <source>
        <dbReference type="ARBA" id="ARBA00004651"/>
    </source>
</evidence>
<evidence type="ECO:0000256" key="7">
    <source>
        <dbReference type="RuleBase" id="RU361216"/>
    </source>
</evidence>
<feature type="transmembrane region" description="Helical" evidence="7">
    <location>
        <begin position="424"/>
        <end position="452"/>
    </location>
</feature>
<feature type="transmembrane region" description="Helical" evidence="7">
    <location>
        <begin position="81"/>
        <end position="101"/>
    </location>
</feature>
<dbReference type="PANTHER" id="PTHR42865">
    <property type="entry name" value="PROTON/GLUTAMATE-ASPARTATE SYMPORTER"/>
    <property type="match status" value="1"/>
</dbReference>
<dbReference type="EMBL" id="CAIX01000018">
    <property type="protein sequence ID" value="CCI41345.1"/>
    <property type="molecule type" value="Genomic_DNA"/>
</dbReference>
<organism evidence="9 10">
    <name type="scientific">Albugo candida</name>
    <dbReference type="NCBI Taxonomy" id="65357"/>
    <lineage>
        <taxon>Eukaryota</taxon>
        <taxon>Sar</taxon>
        <taxon>Stramenopiles</taxon>
        <taxon>Oomycota</taxon>
        <taxon>Peronosporomycetes</taxon>
        <taxon>Albuginales</taxon>
        <taxon>Albuginaceae</taxon>
        <taxon>Albugo</taxon>
    </lineage>
</organism>
<reference evidence="9 10" key="1">
    <citation type="submission" date="2012-05" db="EMBL/GenBank/DDBJ databases">
        <title>Recombination and specialization in a pathogen metapopulation.</title>
        <authorList>
            <person name="Gardiner A."/>
            <person name="Kemen E."/>
            <person name="Schultz-Larsen T."/>
            <person name="MacLean D."/>
            <person name="Van Oosterhout C."/>
            <person name="Jones J.D.G."/>
        </authorList>
    </citation>
    <scope>NUCLEOTIDE SEQUENCE [LARGE SCALE GENOMIC DNA]</scope>
    <source>
        <strain evidence="9 10">Ac Nc2</strain>
    </source>
</reference>
<feature type="transmembrane region" description="Helical" evidence="7">
    <location>
        <begin position="391"/>
        <end position="412"/>
    </location>
</feature>
<keyword evidence="3" id="KW-1003">Cell membrane</keyword>
<dbReference type="InParanoid" id="A0A024G3K7"/>
<feature type="compositionally biased region" description="Polar residues" evidence="8">
    <location>
        <begin position="19"/>
        <end position="34"/>
    </location>
</feature>
<dbReference type="Pfam" id="PF00375">
    <property type="entry name" value="SDF"/>
    <property type="match status" value="1"/>
</dbReference>
<gene>
    <name evidence="9" type="ORF">BN9_021290</name>
</gene>
<keyword evidence="4 7" id="KW-0812">Transmembrane</keyword>